<comment type="caution">
    <text evidence="1">The sequence shown here is derived from an EMBL/GenBank/DDBJ whole genome shotgun (WGS) entry which is preliminary data.</text>
</comment>
<name>M3GSS4_LEPIR</name>
<proteinExistence type="predicted"/>
<dbReference type="EMBL" id="AFME02000307">
    <property type="protein sequence ID" value="EMG09673.1"/>
    <property type="molecule type" value="Genomic_DNA"/>
</dbReference>
<organism evidence="1 2">
    <name type="scientific">Leptospira interrogans serovar Grippotyphosa str. LT2186</name>
    <dbReference type="NCBI Taxonomy" id="1001599"/>
    <lineage>
        <taxon>Bacteria</taxon>
        <taxon>Pseudomonadati</taxon>
        <taxon>Spirochaetota</taxon>
        <taxon>Spirochaetia</taxon>
        <taxon>Leptospirales</taxon>
        <taxon>Leptospiraceae</taxon>
        <taxon>Leptospira</taxon>
    </lineage>
</organism>
<dbReference type="AlphaFoldDB" id="M3GSS4"/>
<evidence type="ECO:0000313" key="2">
    <source>
        <dbReference type="Proteomes" id="UP000011776"/>
    </source>
</evidence>
<dbReference type="BioCyc" id="LINT1001599:G11K9-2354-MONOMER"/>
<reference evidence="1 2" key="1">
    <citation type="submission" date="2013-02" db="EMBL/GenBank/DDBJ databases">
        <authorList>
            <person name="Harkins D.M."/>
            <person name="Durkin A.S."/>
            <person name="Brinkac L.M."/>
            <person name="Haft D.H."/>
            <person name="Selengut J.D."/>
            <person name="Sanka R."/>
            <person name="DePew J."/>
            <person name="Purushe J."/>
            <person name="Tulsiani S.M."/>
            <person name="Graham G.C."/>
            <person name="Burns M.-A."/>
            <person name="Dohnt M.F."/>
            <person name="Smythe L.D."/>
            <person name="McKay D.B."/>
            <person name="Craig S.B."/>
            <person name="Vinetz J.M."/>
            <person name="Sutton G.G."/>
            <person name="Nierman W.C."/>
            <person name="Fouts D.E."/>
        </authorList>
    </citation>
    <scope>NUCLEOTIDE SEQUENCE [LARGE SCALE GENOMIC DNA]</scope>
    <source>
        <strain evidence="1 2">LT2186</strain>
    </source>
</reference>
<protein>
    <submittedName>
        <fullName evidence="1">Uncharacterized protein</fullName>
    </submittedName>
</protein>
<evidence type="ECO:0000313" key="1">
    <source>
        <dbReference type="EMBL" id="EMG09673.1"/>
    </source>
</evidence>
<gene>
    <name evidence="1" type="ORF">LEP1GSC151_5645</name>
</gene>
<dbReference type="Proteomes" id="UP000011776">
    <property type="component" value="Unassembled WGS sequence"/>
</dbReference>
<sequence length="51" mass="5730">MKVISEQKENTQVKIRVEKAKSSLLSKTGEQNLNHFLIGIFSSTLSPEQVL</sequence>
<accession>M3GSS4</accession>